<name>A0A4Q8AL63_9MICO</name>
<sequence>MSDFAAEDDVETIGPDGVFDDVGEDAEPYDEDDLDAWDEETEAFDSERDGE</sequence>
<feature type="compositionally biased region" description="Acidic residues" evidence="1">
    <location>
        <begin position="18"/>
        <end position="36"/>
    </location>
</feature>
<organism evidence="2 3">
    <name type="scientific">Microterricola gilva</name>
    <dbReference type="NCBI Taxonomy" id="393267"/>
    <lineage>
        <taxon>Bacteria</taxon>
        <taxon>Bacillati</taxon>
        <taxon>Actinomycetota</taxon>
        <taxon>Actinomycetes</taxon>
        <taxon>Micrococcales</taxon>
        <taxon>Microbacteriaceae</taxon>
        <taxon>Microterricola</taxon>
    </lineage>
</organism>
<feature type="region of interest" description="Disordered" evidence="1">
    <location>
        <begin position="1"/>
        <end position="36"/>
    </location>
</feature>
<gene>
    <name evidence="2" type="ORF">EV379_1618</name>
</gene>
<keyword evidence="3" id="KW-1185">Reference proteome</keyword>
<dbReference type="EMBL" id="SHLC01000001">
    <property type="protein sequence ID" value="RZU65290.1"/>
    <property type="molecule type" value="Genomic_DNA"/>
</dbReference>
<dbReference type="Proteomes" id="UP000291483">
    <property type="component" value="Unassembled WGS sequence"/>
</dbReference>
<evidence type="ECO:0000256" key="1">
    <source>
        <dbReference type="SAM" id="MobiDB-lite"/>
    </source>
</evidence>
<accession>A0A4Q8AL63</accession>
<comment type="caution">
    <text evidence="2">The sequence shown here is derived from an EMBL/GenBank/DDBJ whole genome shotgun (WGS) entry which is preliminary data.</text>
</comment>
<protein>
    <submittedName>
        <fullName evidence="2">Uncharacterized protein</fullName>
    </submittedName>
</protein>
<feature type="compositionally biased region" description="Acidic residues" evidence="1">
    <location>
        <begin position="1"/>
        <end position="11"/>
    </location>
</feature>
<dbReference type="AlphaFoldDB" id="A0A4Q8AL63"/>
<evidence type="ECO:0000313" key="2">
    <source>
        <dbReference type="EMBL" id="RZU65290.1"/>
    </source>
</evidence>
<reference evidence="2 3" key="1">
    <citation type="submission" date="2019-02" db="EMBL/GenBank/DDBJ databases">
        <title>Sequencing the genomes of 1000 actinobacteria strains.</title>
        <authorList>
            <person name="Klenk H.-P."/>
        </authorList>
    </citation>
    <scope>NUCLEOTIDE SEQUENCE [LARGE SCALE GENOMIC DNA]</scope>
    <source>
        <strain evidence="2 3">DSM 18319</strain>
    </source>
</reference>
<evidence type="ECO:0000313" key="3">
    <source>
        <dbReference type="Proteomes" id="UP000291483"/>
    </source>
</evidence>
<proteinExistence type="predicted"/>